<protein>
    <recommendedName>
        <fullName evidence="15">Methyltransferase HEMK2</fullName>
    </recommendedName>
    <alternativeName>
        <fullName evidence="14">HemK methyltransferase family member 2</fullName>
    </alternativeName>
    <alternativeName>
        <fullName evidence="12">Lysine N-methyltransferase 9</fullName>
    </alternativeName>
    <alternativeName>
        <fullName evidence="11">Methylarsonite methyltransferase N6AMT1</fullName>
    </alternativeName>
    <alternativeName>
        <fullName evidence="16">Methyltransferase N6AMT1</fullName>
    </alternativeName>
    <alternativeName>
        <fullName evidence="13">Protein N(5)-glutamine methyltransferase</fullName>
    </alternativeName>
</protein>
<evidence type="ECO:0000256" key="15">
    <source>
        <dbReference type="ARBA" id="ARBA00093624"/>
    </source>
</evidence>
<evidence type="ECO:0000256" key="2">
    <source>
        <dbReference type="ARBA" id="ARBA00006149"/>
    </source>
</evidence>
<dbReference type="InterPro" id="IPR052190">
    <property type="entry name" value="Euk-Arch_PrmC-MTase"/>
</dbReference>
<keyword evidence="5" id="KW-0949">S-adenosyl-L-methionine</keyword>
<keyword evidence="4" id="KW-0808">Transferase</keyword>
<comment type="catalytic activity">
    <reaction evidence="7">
        <text>L-lysyl-[histone] + S-adenosyl-L-methionine = N(6)-methyl-L-lysyl-[histone] + S-adenosyl-L-homocysteine + H(+)</text>
        <dbReference type="Rhea" id="RHEA:10024"/>
        <dbReference type="Rhea" id="RHEA-COMP:9845"/>
        <dbReference type="Rhea" id="RHEA-COMP:9846"/>
        <dbReference type="ChEBI" id="CHEBI:15378"/>
        <dbReference type="ChEBI" id="CHEBI:29969"/>
        <dbReference type="ChEBI" id="CHEBI:57856"/>
        <dbReference type="ChEBI" id="CHEBI:59789"/>
        <dbReference type="ChEBI" id="CHEBI:61929"/>
    </reaction>
    <physiologicalReaction direction="left-to-right" evidence="7">
        <dbReference type="Rhea" id="RHEA:10025"/>
    </physiologicalReaction>
</comment>
<dbReference type="EMBL" id="UZAF01018441">
    <property type="protein sequence ID" value="VDO51777.1"/>
    <property type="molecule type" value="Genomic_DNA"/>
</dbReference>
<dbReference type="InterPro" id="IPR007848">
    <property type="entry name" value="Small_mtfrase_dom"/>
</dbReference>
<dbReference type="OrthoDB" id="406152at2759"/>
<dbReference type="GO" id="GO:0035657">
    <property type="term" value="C:eRF1 methyltransferase complex"/>
    <property type="evidence" value="ECO:0007669"/>
    <property type="project" value="TreeGrafter"/>
</dbReference>
<evidence type="ECO:0000256" key="12">
    <source>
        <dbReference type="ARBA" id="ARBA00076540"/>
    </source>
</evidence>
<evidence type="ECO:0000256" key="14">
    <source>
        <dbReference type="ARBA" id="ARBA00083337"/>
    </source>
</evidence>
<reference evidence="20" key="1">
    <citation type="submission" date="2017-02" db="UniProtKB">
        <authorList>
            <consortium name="WormBaseParasite"/>
        </authorList>
    </citation>
    <scope>IDENTIFICATION</scope>
</reference>
<comment type="catalytic activity">
    <reaction evidence="8">
        <text>methylarsonous acid + S-adenosyl-L-methionine = dimethylarsinate + S-adenosyl-L-homocysteine + 2 H(+)</text>
        <dbReference type="Rhea" id="RHEA:11684"/>
        <dbReference type="ChEBI" id="CHEBI:15378"/>
        <dbReference type="ChEBI" id="CHEBI:16223"/>
        <dbReference type="ChEBI" id="CHEBI:17826"/>
        <dbReference type="ChEBI" id="CHEBI:57856"/>
        <dbReference type="ChEBI" id="CHEBI:59789"/>
    </reaction>
</comment>
<organism evidence="20">
    <name type="scientific">Haemonchus placei</name>
    <name type="common">Barber's pole worm</name>
    <dbReference type="NCBI Taxonomy" id="6290"/>
    <lineage>
        <taxon>Eukaryota</taxon>
        <taxon>Metazoa</taxon>
        <taxon>Ecdysozoa</taxon>
        <taxon>Nematoda</taxon>
        <taxon>Chromadorea</taxon>
        <taxon>Rhabditida</taxon>
        <taxon>Rhabditina</taxon>
        <taxon>Rhabditomorpha</taxon>
        <taxon>Strongyloidea</taxon>
        <taxon>Trichostrongylidae</taxon>
        <taxon>Haemonchus</taxon>
    </lineage>
</organism>
<dbReference type="GO" id="GO:0032259">
    <property type="term" value="P:methylation"/>
    <property type="evidence" value="ECO:0007669"/>
    <property type="project" value="UniProtKB-KW"/>
</dbReference>
<evidence type="ECO:0000256" key="6">
    <source>
        <dbReference type="ARBA" id="ARBA00023242"/>
    </source>
</evidence>
<dbReference type="PANTHER" id="PTHR45875:SF1">
    <property type="entry name" value="METHYLTRANSFERASE N6AMT1"/>
    <property type="match status" value="1"/>
</dbReference>
<evidence type="ECO:0000256" key="7">
    <source>
        <dbReference type="ARBA" id="ARBA00048619"/>
    </source>
</evidence>
<dbReference type="InterPro" id="IPR002052">
    <property type="entry name" value="DNA_methylase_N6_adenine_CS"/>
</dbReference>
<evidence type="ECO:0000256" key="3">
    <source>
        <dbReference type="ARBA" id="ARBA00022603"/>
    </source>
</evidence>
<reference evidence="18 19" key="2">
    <citation type="submission" date="2018-11" db="EMBL/GenBank/DDBJ databases">
        <authorList>
            <consortium name="Pathogen Informatics"/>
        </authorList>
    </citation>
    <scope>NUCLEOTIDE SEQUENCE [LARGE SCALE GENOMIC DNA]</scope>
    <source>
        <strain evidence="18 19">MHpl1</strain>
    </source>
</reference>
<dbReference type="Proteomes" id="UP000268014">
    <property type="component" value="Unassembled WGS sequence"/>
</dbReference>
<comment type="function">
    <text evidence="9">Methyltransferase that can methylate proteins and, to a lower extent, arsenic. Catalytic subunit of a heterodimer with TRMT112, which monomethylates 'Lys-12' of histone H4 (H4K12me1), a modification present at the promoters of numerous genes encoding cell cycle regulators. Catalytic subunit of a heterodimer with TRMT112, which catalyzes N5-methylation of Glu residue of proteins with a Gly-Gln-Xaa-Xaa-Xaa-Arg motif. Methylates ETF1 on 'Gln-185'; ETF1 needs to be complexed to ERF3 in its GTP-bound form to be efficiently methylated. May also play a role in the modulation of arsenic-induced toxicity by mediating the conversion of monomethylarsonous acid (3+) into the less toxic dimethylarsonic acid. It however only plays a limited role in arsenic metabolism compared with AS3MT.</text>
</comment>
<dbReference type="Pfam" id="PF05175">
    <property type="entry name" value="MTS"/>
    <property type="match status" value="1"/>
</dbReference>
<evidence type="ECO:0000256" key="11">
    <source>
        <dbReference type="ARBA" id="ARBA00075330"/>
    </source>
</evidence>
<evidence type="ECO:0000313" key="18">
    <source>
        <dbReference type="EMBL" id="VDO51777.1"/>
    </source>
</evidence>
<dbReference type="WBParaSite" id="HPLM_0001409001-mRNA-1">
    <property type="protein sequence ID" value="HPLM_0001409001-mRNA-1"/>
    <property type="gene ID" value="HPLM_0001409001"/>
</dbReference>
<comment type="similarity">
    <text evidence="2">Belongs to the eukaryotic/archaeal PrmC-related family.</text>
</comment>
<evidence type="ECO:0000313" key="20">
    <source>
        <dbReference type="WBParaSite" id="HPLM_0001409001-mRNA-1"/>
    </source>
</evidence>
<keyword evidence="6" id="KW-0539">Nucleus</keyword>
<sequence length="210" mass="23372">MSLPTPLYKLSAVQKQSVYEPAEDTFLLLDAIEKDLQKLRDISPEIVLEIGCGSGVVSVFLNKALGGNVTSFATDYNPDALECTKETGRLNDVKIEVVRTDLDDGFDHLENKVDILLFNPPYVPTDEEPKNDLERCWAGGPNGRAALDRFLPRVSRLLSDKGVFYLVALHSNDIPSLLCACPDLQGVVTMERRCGIEHLYIIKYTRKESA</sequence>
<dbReference type="InterPro" id="IPR029063">
    <property type="entry name" value="SAM-dependent_MTases_sf"/>
</dbReference>
<dbReference type="CDD" id="cd02440">
    <property type="entry name" value="AdoMet_MTases"/>
    <property type="match status" value="1"/>
</dbReference>
<accession>A0A0N4WRH4</accession>
<name>A0A0N4WRH4_HAEPC</name>
<evidence type="ECO:0000256" key="8">
    <source>
        <dbReference type="ARBA" id="ARBA00050903"/>
    </source>
</evidence>
<dbReference type="OMA" id="DVNRNAC"/>
<dbReference type="AlphaFoldDB" id="A0A0N4WRH4"/>
<dbReference type="GO" id="GO:0003676">
    <property type="term" value="F:nucleic acid binding"/>
    <property type="evidence" value="ECO:0007669"/>
    <property type="project" value="InterPro"/>
</dbReference>
<comment type="subunit">
    <text evidence="10">Heterodimer; heterodimerization with TRMT112 is required for S-adenosyl-L-methionine-binding.</text>
</comment>
<dbReference type="NCBIfam" id="TIGR00537">
    <property type="entry name" value="hemK_rel_arch"/>
    <property type="match status" value="1"/>
</dbReference>
<dbReference type="Gene3D" id="3.40.50.150">
    <property type="entry name" value="Vaccinia Virus protein VP39"/>
    <property type="match status" value="1"/>
</dbReference>
<dbReference type="SUPFAM" id="SSF53335">
    <property type="entry name" value="S-adenosyl-L-methionine-dependent methyltransferases"/>
    <property type="match status" value="1"/>
</dbReference>
<evidence type="ECO:0000313" key="19">
    <source>
        <dbReference type="Proteomes" id="UP000268014"/>
    </source>
</evidence>
<proteinExistence type="inferred from homology"/>
<comment type="subcellular location">
    <subcellularLocation>
        <location evidence="1">Nucleus</location>
    </subcellularLocation>
</comment>
<evidence type="ECO:0000259" key="17">
    <source>
        <dbReference type="Pfam" id="PF05175"/>
    </source>
</evidence>
<dbReference type="GO" id="GO:0005634">
    <property type="term" value="C:nucleus"/>
    <property type="evidence" value="ECO:0007669"/>
    <property type="project" value="UniProtKB-SubCell"/>
</dbReference>
<dbReference type="FunFam" id="3.40.50.150:FF:000077">
    <property type="entry name" value="HemK methyltransferase family member 2"/>
    <property type="match status" value="1"/>
</dbReference>
<keyword evidence="3" id="KW-0489">Methyltransferase</keyword>
<dbReference type="GO" id="GO:0036009">
    <property type="term" value="F:protein-glutamine N-methyltransferase activity"/>
    <property type="evidence" value="ECO:0007669"/>
    <property type="project" value="UniProtKB-ARBA"/>
</dbReference>
<evidence type="ECO:0000256" key="9">
    <source>
        <dbReference type="ARBA" id="ARBA00053180"/>
    </source>
</evidence>
<keyword evidence="19" id="KW-1185">Reference proteome</keyword>
<feature type="domain" description="Methyltransferase small" evidence="17">
    <location>
        <begin position="39"/>
        <end position="127"/>
    </location>
</feature>
<evidence type="ECO:0000256" key="4">
    <source>
        <dbReference type="ARBA" id="ARBA00022679"/>
    </source>
</evidence>
<dbReference type="PANTHER" id="PTHR45875">
    <property type="entry name" value="METHYLTRANSFERASE N6AMT1"/>
    <property type="match status" value="1"/>
</dbReference>
<evidence type="ECO:0000256" key="5">
    <source>
        <dbReference type="ARBA" id="ARBA00022691"/>
    </source>
</evidence>
<evidence type="ECO:0000256" key="16">
    <source>
        <dbReference type="ARBA" id="ARBA00093667"/>
    </source>
</evidence>
<dbReference type="PROSITE" id="PS00092">
    <property type="entry name" value="N6_MTASE"/>
    <property type="match status" value="1"/>
</dbReference>
<evidence type="ECO:0000256" key="13">
    <source>
        <dbReference type="ARBA" id="ARBA00080992"/>
    </source>
</evidence>
<dbReference type="InterPro" id="IPR004557">
    <property type="entry name" value="PrmC-related"/>
</dbReference>
<evidence type="ECO:0000256" key="1">
    <source>
        <dbReference type="ARBA" id="ARBA00004123"/>
    </source>
</evidence>
<evidence type="ECO:0000256" key="10">
    <source>
        <dbReference type="ARBA" id="ARBA00062344"/>
    </source>
</evidence>
<gene>
    <name evidence="18" type="ORF">HPLM_LOCUS14082</name>
</gene>
<dbReference type="STRING" id="6290.A0A0N4WRH4"/>